<gene>
    <name evidence="7" type="ORF">BXT84_06105</name>
</gene>
<evidence type="ECO:0000256" key="3">
    <source>
        <dbReference type="ARBA" id="ARBA00022448"/>
    </source>
</evidence>
<keyword evidence="8" id="KW-1185">Reference proteome</keyword>
<dbReference type="SUPFAM" id="SSF53850">
    <property type="entry name" value="Periplasmic binding protein-like II"/>
    <property type="match status" value="1"/>
</dbReference>
<dbReference type="InterPro" id="IPR030678">
    <property type="entry name" value="Peptide/Ni-bd"/>
</dbReference>
<dbReference type="InterPro" id="IPR039424">
    <property type="entry name" value="SBP_5"/>
</dbReference>
<evidence type="ECO:0000256" key="4">
    <source>
        <dbReference type="ARBA" id="ARBA00022729"/>
    </source>
</evidence>
<protein>
    <submittedName>
        <fullName evidence="7">ABC transporter substrate-binding protein</fullName>
    </submittedName>
</protein>
<evidence type="ECO:0000313" key="8">
    <source>
        <dbReference type="Proteomes" id="UP000325292"/>
    </source>
</evidence>
<feature type="domain" description="Solute-binding protein family 5" evidence="6">
    <location>
        <begin position="95"/>
        <end position="477"/>
    </location>
</feature>
<keyword evidence="4 5" id="KW-0732">Signal</keyword>
<dbReference type="PANTHER" id="PTHR30290:SF10">
    <property type="entry name" value="PERIPLASMIC OLIGOPEPTIDE-BINDING PROTEIN-RELATED"/>
    <property type="match status" value="1"/>
</dbReference>
<dbReference type="PANTHER" id="PTHR30290">
    <property type="entry name" value="PERIPLASMIC BINDING COMPONENT OF ABC TRANSPORTER"/>
    <property type="match status" value="1"/>
</dbReference>
<organism evidence="7 8">
    <name type="scientific">Sulfobacillus thermotolerans</name>
    <dbReference type="NCBI Taxonomy" id="338644"/>
    <lineage>
        <taxon>Bacteria</taxon>
        <taxon>Bacillati</taxon>
        <taxon>Bacillota</taxon>
        <taxon>Clostridia</taxon>
        <taxon>Eubacteriales</taxon>
        <taxon>Clostridiales Family XVII. Incertae Sedis</taxon>
        <taxon>Sulfobacillus</taxon>
    </lineage>
</organism>
<dbReference type="Proteomes" id="UP000325292">
    <property type="component" value="Chromosome"/>
</dbReference>
<dbReference type="PROSITE" id="PS51318">
    <property type="entry name" value="TAT"/>
    <property type="match status" value="1"/>
</dbReference>
<reference evidence="7 8" key="1">
    <citation type="journal article" date="2019" name="Sci. Rep.">
        <title>Sulfobacillus thermotolerans: new insights into resistance and metabolic capacities of acidophilic chemolithotrophs.</title>
        <authorList>
            <person name="Panyushkina A.E."/>
            <person name="Babenko V.V."/>
            <person name="Nikitina A.S."/>
            <person name="Selezneva O.V."/>
            <person name="Tsaplina I.A."/>
            <person name="Letarova M.A."/>
            <person name="Kostryukova E.S."/>
            <person name="Letarov A.V."/>
        </authorList>
    </citation>
    <scope>NUCLEOTIDE SEQUENCE [LARGE SCALE GENOMIC DNA]</scope>
    <source>
        <strain evidence="7 8">Kr1</strain>
    </source>
</reference>
<dbReference type="InterPro" id="IPR000914">
    <property type="entry name" value="SBP_5_dom"/>
</dbReference>
<accession>A0ABM6RQ95</accession>
<name>A0ABM6RQ95_9FIRM</name>
<dbReference type="Gene3D" id="3.10.105.10">
    <property type="entry name" value="Dipeptide-binding Protein, Domain 3"/>
    <property type="match status" value="1"/>
</dbReference>
<dbReference type="Pfam" id="PF00496">
    <property type="entry name" value="SBP_bac_5"/>
    <property type="match status" value="1"/>
</dbReference>
<evidence type="ECO:0000256" key="5">
    <source>
        <dbReference type="SAM" id="SignalP"/>
    </source>
</evidence>
<dbReference type="PROSITE" id="PS51257">
    <property type="entry name" value="PROKAR_LIPOPROTEIN"/>
    <property type="match status" value="1"/>
</dbReference>
<evidence type="ECO:0000256" key="2">
    <source>
        <dbReference type="ARBA" id="ARBA00005695"/>
    </source>
</evidence>
<dbReference type="EMBL" id="CP019454">
    <property type="protein sequence ID" value="AUW93567.1"/>
    <property type="molecule type" value="Genomic_DNA"/>
</dbReference>
<sequence>MTRTRWNLLGTSTLLSLSLGLSGCGANSTGATTAHAQPMHGGTAVIALPVQTSPNWFFPVMSLTADSVVNFQVDEMMYKPLLHISRHDTVNYARSLASSVTWNAAGTRYVVTLNKKWHWSNGQPVTAQDVVFTYNIMKAASSGASSLPWAFAGEGFGGFPTLWKSVVAQGPYQVVITLNAPKNQQWFLRNGINQLIPVPEQVWNKYPDNMTQELKFINSVANSPLSSVYRVVDGPYKFNSYSPNNYWSFVPNPGYDGHRSLLDKVTFQYETSSASEFDALKTGTVNVGYLPPSLLKVRSELTHDVFSVAYSFGFNYLLDNFSLKAPNGIGKAFNSLVVRQALQMGVDQPGIIQHLYEGYGVVDDTTLAPEPPTEFFDPALAKNPYPFNPQAGRELLLKHGWHLVHGVMTKNGIPLSFTLDYASGSQTATDMVQLLKSDWALEGIHVTLVSQPFDTVISDSPSNASQWAMIDWNGGWTYGTDPYPTGGGLFATNGAENSGSYNSQTMNQLIAASYQPGSTKQVLKALYAYEVYAAKQLPAVFVPWIPNFNEHSLSIHGTVKTFDPVGDVLSPNYWWISTSQ</sequence>
<evidence type="ECO:0000313" key="7">
    <source>
        <dbReference type="EMBL" id="AUW93567.1"/>
    </source>
</evidence>
<feature type="chain" id="PRO_5046334787" evidence="5">
    <location>
        <begin position="37"/>
        <end position="580"/>
    </location>
</feature>
<dbReference type="Gene3D" id="3.40.190.10">
    <property type="entry name" value="Periplasmic binding protein-like II"/>
    <property type="match status" value="1"/>
</dbReference>
<dbReference type="CDD" id="cd08513">
    <property type="entry name" value="PBP2_thermophilic_Hb8_like"/>
    <property type="match status" value="1"/>
</dbReference>
<comment type="similarity">
    <text evidence="2">Belongs to the bacterial solute-binding protein 5 family.</text>
</comment>
<dbReference type="InterPro" id="IPR006311">
    <property type="entry name" value="TAT_signal"/>
</dbReference>
<evidence type="ECO:0000259" key="6">
    <source>
        <dbReference type="Pfam" id="PF00496"/>
    </source>
</evidence>
<evidence type="ECO:0000256" key="1">
    <source>
        <dbReference type="ARBA" id="ARBA00004196"/>
    </source>
</evidence>
<feature type="signal peptide" evidence="5">
    <location>
        <begin position="1"/>
        <end position="36"/>
    </location>
</feature>
<dbReference type="PIRSF" id="PIRSF002741">
    <property type="entry name" value="MppA"/>
    <property type="match status" value="1"/>
</dbReference>
<keyword evidence="3" id="KW-0813">Transport</keyword>
<comment type="subcellular location">
    <subcellularLocation>
        <location evidence="1">Cell envelope</location>
    </subcellularLocation>
</comment>
<proteinExistence type="inferred from homology"/>